<evidence type="ECO:0000256" key="1">
    <source>
        <dbReference type="SAM" id="Coils"/>
    </source>
</evidence>
<dbReference type="InterPro" id="IPR025645">
    <property type="entry name" value="DUF4349"/>
</dbReference>
<evidence type="ECO:0000313" key="6">
    <source>
        <dbReference type="EMBL" id="ANP44694.1"/>
    </source>
</evidence>
<evidence type="ECO:0000313" key="7">
    <source>
        <dbReference type="Proteomes" id="UP000092498"/>
    </source>
</evidence>
<dbReference type="Proteomes" id="UP000092498">
    <property type="component" value="Chromosome"/>
</dbReference>
<organism evidence="6 7">
    <name type="scientific">Candidatus Viadribacter manganicus</name>
    <dbReference type="NCBI Taxonomy" id="1759059"/>
    <lineage>
        <taxon>Bacteria</taxon>
        <taxon>Pseudomonadati</taxon>
        <taxon>Pseudomonadota</taxon>
        <taxon>Alphaproteobacteria</taxon>
        <taxon>Hyphomonadales</taxon>
        <taxon>Hyphomonadaceae</taxon>
        <taxon>Candidatus Viadribacter</taxon>
    </lineage>
</organism>
<dbReference type="PROSITE" id="PS51257">
    <property type="entry name" value="PROKAR_LIPOPROTEIN"/>
    <property type="match status" value="1"/>
</dbReference>
<dbReference type="AlphaFoldDB" id="A0A1B1ADR7"/>
<feature type="region of interest" description="Disordered" evidence="2">
    <location>
        <begin position="45"/>
        <end position="75"/>
    </location>
</feature>
<dbReference type="Pfam" id="PF14257">
    <property type="entry name" value="DUF4349"/>
    <property type="match status" value="1"/>
</dbReference>
<dbReference type="KEGG" id="cbot:ATE48_01530"/>
<keyword evidence="7" id="KW-1185">Reference proteome</keyword>
<proteinExistence type="predicted"/>
<evidence type="ECO:0000259" key="5">
    <source>
        <dbReference type="Pfam" id="PF14257"/>
    </source>
</evidence>
<evidence type="ECO:0000256" key="2">
    <source>
        <dbReference type="SAM" id="MobiDB-lite"/>
    </source>
</evidence>
<name>A0A1B1ADR7_9PROT</name>
<feature type="chain" id="PRO_5008518628" description="DUF4349 domain-containing protein" evidence="4">
    <location>
        <begin position="19"/>
        <end position="326"/>
    </location>
</feature>
<feature type="transmembrane region" description="Helical" evidence="3">
    <location>
        <begin position="269"/>
        <end position="302"/>
    </location>
</feature>
<keyword evidence="3" id="KW-1133">Transmembrane helix</keyword>
<dbReference type="STRING" id="1759059.ATE48_01530"/>
<evidence type="ECO:0000256" key="3">
    <source>
        <dbReference type="SAM" id="Phobius"/>
    </source>
</evidence>
<reference evidence="6 7" key="1">
    <citation type="submission" date="2015-11" db="EMBL/GenBank/DDBJ databases">
        <title>Whole-Genome Sequence of Candidatus Oderbacter manganicum from the National Park Lower Oder Valley, Germany.</title>
        <authorList>
            <person name="Braun B."/>
            <person name="Liere K."/>
            <person name="Szewzyk U."/>
        </authorList>
    </citation>
    <scope>NUCLEOTIDE SEQUENCE [LARGE SCALE GENOMIC DNA]</scope>
    <source>
        <strain evidence="6 7">OTSz_A_272</strain>
    </source>
</reference>
<sequence length="326" mass="35021">MRQVWVGFVLAVALAACGAEQSVPVAETPAGGEAAYGGMADMERMQSEEAPAAAPAPPPPADAMTSNTAAQAPSEPAGPAPVLFLAYSYAMNLEIPSQRLAGVMDRHVQACQAAGPRVCQLIGSSRTGDPESQMQGYLSLRAEPNWLNTFKGGIAQQADEAGGRMVGETTNSEDLTRQMVDTEARLRAQTELRNRLQELLRTSRGRLSDLLEVERELARVQSEIDAVQSQLAVMRTRVAMSELTIQYSSSPRPVGSDTFEPLRQAFANFLGIIVGGFAAIILIIAGLIPFAVVLIPLGWLLLRWRKNRGGRIFNRRAAAPPPPSES</sequence>
<feature type="signal peptide" evidence="4">
    <location>
        <begin position="1"/>
        <end position="18"/>
    </location>
</feature>
<dbReference type="RefSeq" id="WP_066767158.1">
    <property type="nucleotide sequence ID" value="NZ_CP013244.1"/>
</dbReference>
<feature type="coiled-coil region" evidence="1">
    <location>
        <begin position="179"/>
        <end position="237"/>
    </location>
</feature>
<accession>A0A1B1ADR7</accession>
<dbReference type="EMBL" id="CP013244">
    <property type="protein sequence ID" value="ANP44694.1"/>
    <property type="molecule type" value="Genomic_DNA"/>
</dbReference>
<feature type="domain" description="DUF4349" evidence="5">
    <location>
        <begin position="86"/>
        <end position="302"/>
    </location>
</feature>
<evidence type="ECO:0000256" key="4">
    <source>
        <dbReference type="SAM" id="SignalP"/>
    </source>
</evidence>
<keyword evidence="4" id="KW-0732">Signal</keyword>
<keyword evidence="1" id="KW-0175">Coiled coil</keyword>
<gene>
    <name evidence="6" type="ORF">ATE48_01530</name>
</gene>
<dbReference type="InParanoid" id="A0A1B1ADR7"/>
<keyword evidence="3" id="KW-0812">Transmembrane</keyword>
<protein>
    <recommendedName>
        <fullName evidence="5">DUF4349 domain-containing protein</fullName>
    </recommendedName>
</protein>
<keyword evidence="3" id="KW-0472">Membrane</keyword>
<dbReference type="OrthoDB" id="7448632at2"/>